<evidence type="ECO:0000256" key="1">
    <source>
        <dbReference type="SAM" id="MobiDB-lite"/>
    </source>
</evidence>
<keyword evidence="3" id="KW-1185">Reference proteome</keyword>
<name>A0AAJ0GI34_9PEZI</name>
<reference evidence="2" key="1">
    <citation type="submission" date="2023-04" db="EMBL/GenBank/DDBJ databases">
        <title>Black Yeasts Isolated from many extreme environments.</title>
        <authorList>
            <person name="Coleine C."/>
            <person name="Stajich J.E."/>
            <person name="Selbmann L."/>
        </authorList>
    </citation>
    <scope>NUCLEOTIDE SEQUENCE</scope>
    <source>
        <strain evidence="2">CCFEE 5312</strain>
    </source>
</reference>
<dbReference type="EMBL" id="JAWDJX010000002">
    <property type="protein sequence ID" value="KAK3057910.1"/>
    <property type="molecule type" value="Genomic_DNA"/>
</dbReference>
<feature type="region of interest" description="Disordered" evidence="1">
    <location>
        <begin position="354"/>
        <end position="374"/>
    </location>
</feature>
<evidence type="ECO:0000313" key="3">
    <source>
        <dbReference type="Proteomes" id="UP001271007"/>
    </source>
</evidence>
<dbReference type="Proteomes" id="UP001271007">
    <property type="component" value="Unassembled WGS sequence"/>
</dbReference>
<comment type="caution">
    <text evidence="2">The sequence shown here is derived from an EMBL/GenBank/DDBJ whole genome shotgun (WGS) entry which is preliminary data.</text>
</comment>
<proteinExistence type="predicted"/>
<gene>
    <name evidence="2" type="ORF">LTR09_000986</name>
</gene>
<dbReference type="AlphaFoldDB" id="A0AAJ0GI34"/>
<evidence type="ECO:0000313" key="2">
    <source>
        <dbReference type="EMBL" id="KAK3057910.1"/>
    </source>
</evidence>
<sequence length="374" mass="41638">MDVIHFQGDTTLLHSPCIRIPSLLAAFGVLAAYICQYAVVKTVSNVEAITWAAAALGRIVFWISHHTFDKSQTALTELALINAAASRTVTFLELICAYDPGEHRIPRWAWDYLRAQDIQEVLRAASRPPSAATVALSSSASWYSFVQADFDIFLDRRRGLDAEEERYNKRFGGRHVWRLGLSRDSSGNITPFILVHVPYSHGMCWMVADRDSAVIEARAGPDGLPPGHIHEICTRLVLSDSGTRLHLRSHRTTKTCDPLCPHVTPHSGDLEVWETFMYVADRSNICDSILEVVNAGAFETRKINNLDEDVWVSATPGTTDRDGRLHTSERDRIFGEKSLSHGLAKVRSYIEQGVREPVKNKKPPPGQTVGNSLV</sequence>
<accession>A0AAJ0GI34</accession>
<protein>
    <submittedName>
        <fullName evidence="2">Uncharacterized protein</fullName>
    </submittedName>
</protein>
<organism evidence="2 3">
    <name type="scientific">Extremus antarcticus</name>
    <dbReference type="NCBI Taxonomy" id="702011"/>
    <lineage>
        <taxon>Eukaryota</taxon>
        <taxon>Fungi</taxon>
        <taxon>Dikarya</taxon>
        <taxon>Ascomycota</taxon>
        <taxon>Pezizomycotina</taxon>
        <taxon>Dothideomycetes</taxon>
        <taxon>Dothideomycetidae</taxon>
        <taxon>Mycosphaerellales</taxon>
        <taxon>Extremaceae</taxon>
        <taxon>Extremus</taxon>
    </lineage>
</organism>